<organism evidence="3 4">
    <name type="scientific">Dryococelus australis</name>
    <dbReference type="NCBI Taxonomy" id="614101"/>
    <lineage>
        <taxon>Eukaryota</taxon>
        <taxon>Metazoa</taxon>
        <taxon>Ecdysozoa</taxon>
        <taxon>Arthropoda</taxon>
        <taxon>Hexapoda</taxon>
        <taxon>Insecta</taxon>
        <taxon>Pterygota</taxon>
        <taxon>Neoptera</taxon>
        <taxon>Polyneoptera</taxon>
        <taxon>Phasmatodea</taxon>
        <taxon>Verophasmatodea</taxon>
        <taxon>Anareolatae</taxon>
        <taxon>Phasmatidae</taxon>
        <taxon>Eurycanthinae</taxon>
        <taxon>Dryococelus</taxon>
    </lineage>
</organism>
<reference evidence="3 4" key="1">
    <citation type="submission" date="2023-02" db="EMBL/GenBank/DDBJ databases">
        <title>LHISI_Scaffold_Assembly.</title>
        <authorList>
            <person name="Stuart O.P."/>
            <person name="Cleave R."/>
            <person name="Magrath M.J.L."/>
            <person name="Mikheyev A.S."/>
        </authorList>
    </citation>
    <scope>NUCLEOTIDE SEQUENCE [LARGE SCALE GENOMIC DNA]</scope>
    <source>
        <strain evidence="3">Daus_M_001</strain>
        <tissue evidence="3">Leg muscle</tissue>
    </source>
</reference>
<evidence type="ECO:0000313" key="3">
    <source>
        <dbReference type="EMBL" id="KAJ8897826.1"/>
    </source>
</evidence>
<keyword evidence="4" id="KW-1185">Reference proteome</keyword>
<keyword evidence="2" id="KW-0812">Transmembrane</keyword>
<protein>
    <recommendedName>
        <fullName evidence="5">Zinc transporter ZIP11</fullName>
    </recommendedName>
</protein>
<dbReference type="Proteomes" id="UP001159363">
    <property type="component" value="Chromosome 1"/>
</dbReference>
<sequence length="153" mass="16585">MLAASYWSLLDPAIEMAEQSGLYGEDGAYSFIPVAVGFLAGAAFVYAADVWISLLGIDSPKLIKELASNNISQRKRLYSGGEEGITTVDGFLESSSMSNNLSRRRTTGKSLSDTPQEVSYNGYESSHALLFSKAKWKKMLLLIVAITVHNIPG</sequence>
<evidence type="ECO:0000256" key="2">
    <source>
        <dbReference type="SAM" id="Phobius"/>
    </source>
</evidence>
<name>A0ABQ9IMB4_9NEOP</name>
<keyword evidence="2" id="KW-0472">Membrane</keyword>
<evidence type="ECO:0000313" key="4">
    <source>
        <dbReference type="Proteomes" id="UP001159363"/>
    </source>
</evidence>
<keyword evidence="2" id="KW-1133">Transmembrane helix</keyword>
<evidence type="ECO:0000256" key="1">
    <source>
        <dbReference type="SAM" id="MobiDB-lite"/>
    </source>
</evidence>
<comment type="caution">
    <text evidence="3">The sequence shown here is derived from an EMBL/GenBank/DDBJ whole genome shotgun (WGS) entry which is preliminary data.</text>
</comment>
<evidence type="ECO:0008006" key="5">
    <source>
        <dbReference type="Google" id="ProtNLM"/>
    </source>
</evidence>
<dbReference type="EMBL" id="JARBHB010000001">
    <property type="protein sequence ID" value="KAJ8897826.1"/>
    <property type="molecule type" value="Genomic_DNA"/>
</dbReference>
<proteinExistence type="predicted"/>
<feature type="transmembrane region" description="Helical" evidence="2">
    <location>
        <begin position="31"/>
        <end position="57"/>
    </location>
</feature>
<gene>
    <name evidence="3" type="ORF">PR048_003179</name>
</gene>
<accession>A0ABQ9IMB4</accession>
<feature type="region of interest" description="Disordered" evidence="1">
    <location>
        <begin position="97"/>
        <end position="116"/>
    </location>
</feature>